<dbReference type="InterPro" id="IPR013785">
    <property type="entry name" value="Aldolase_TIM"/>
</dbReference>
<dbReference type="Pfam" id="PF09863">
    <property type="entry name" value="DUF2090"/>
    <property type="match status" value="1"/>
</dbReference>
<organism evidence="2 3">
    <name type="scientific">Microbacterium esteraromaticum</name>
    <dbReference type="NCBI Taxonomy" id="57043"/>
    <lineage>
        <taxon>Bacteria</taxon>
        <taxon>Bacillati</taxon>
        <taxon>Actinomycetota</taxon>
        <taxon>Actinomycetes</taxon>
        <taxon>Micrococcales</taxon>
        <taxon>Microbacteriaceae</taxon>
        <taxon>Microbacterium</taxon>
    </lineage>
</organism>
<gene>
    <name evidence="2" type="ORF">FVO59_03880</name>
</gene>
<protein>
    <submittedName>
        <fullName evidence="2">DUF2090 domain-containing protein</fullName>
    </submittedName>
</protein>
<dbReference type="InterPro" id="IPR018659">
    <property type="entry name" value="DUF2090"/>
</dbReference>
<name>A0A7D8ADC1_9MICO</name>
<dbReference type="AlphaFoldDB" id="A0A7D8ADC1"/>
<evidence type="ECO:0000313" key="3">
    <source>
        <dbReference type="Proteomes" id="UP000515708"/>
    </source>
</evidence>
<evidence type="ECO:0000313" key="2">
    <source>
        <dbReference type="EMBL" id="QMU96443.1"/>
    </source>
</evidence>
<dbReference type="Proteomes" id="UP000515708">
    <property type="component" value="Chromosome"/>
</dbReference>
<dbReference type="RefSeq" id="WP_182254839.1">
    <property type="nucleotide sequence ID" value="NZ_CP043732.1"/>
</dbReference>
<proteinExistence type="predicted"/>
<feature type="domain" description="DUF2090" evidence="1">
    <location>
        <begin position="16"/>
        <end position="287"/>
    </location>
</feature>
<dbReference type="Gene3D" id="3.20.20.70">
    <property type="entry name" value="Aldolase class I"/>
    <property type="match status" value="1"/>
</dbReference>
<dbReference type="EMBL" id="CP043732">
    <property type="protein sequence ID" value="QMU96443.1"/>
    <property type="molecule type" value="Genomic_DNA"/>
</dbReference>
<sequence>MRGPETGSAAADDSTPFAALAFDHRKRNFSSVRPAGMTDEQIRLSKELIFDAFEVARGQGPTGMRPGVIIDEEYGADLARRAVDSGVEVAMPVERAAQPVFTFEYGDDFGAHLRAFRPSCAKALVHYRTTDADDVRRVQASRLRQLSDFLSGEPIAFMLELIVGQRADDERAAPTVQADSLCAAMAELQEAGVEPDIWKVEGTTSREDAARIVAQAWQQNAQARCVVLGASASERAVRQWLDVAAATPGYSGFAIGRSIWGGSITGWLDGRLGRGRAVEEIASTYRRWALRYGGERIG</sequence>
<dbReference type="SUPFAM" id="SSF51569">
    <property type="entry name" value="Aldolase"/>
    <property type="match status" value="1"/>
</dbReference>
<accession>A0A7D8ADC1</accession>
<reference evidence="2 3" key="1">
    <citation type="journal article" date="2020" name="Front. Microbiol.">
        <title>Design of Bacterial Strain-Specific qPCR Assays Using NGS Data and Publicly Available Resources and Its Application to Track Biocontrol Strains.</title>
        <authorList>
            <person name="Hernandez I."/>
            <person name="Sant C."/>
            <person name="Martinez R."/>
            <person name="Fernandez C."/>
        </authorList>
    </citation>
    <scope>NUCLEOTIDE SEQUENCE [LARGE SCALE GENOMIC DNA]</scope>
    <source>
        <strain evidence="2 3">B24</strain>
    </source>
</reference>
<evidence type="ECO:0000259" key="1">
    <source>
        <dbReference type="Pfam" id="PF09863"/>
    </source>
</evidence>